<feature type="transmembrane region" description="Helical" evidence="7">
    <location>
        <begin position="179"/>
        <end position="201"/>
    </location>
</feature>
<accession>A0ABX0Q4Q5</accession>
<feature type="domain" description="Type II secretion system protein GspF" evidence="8">
    <location>
        <begin position="25"/>
        <end position="151"/>
    </location>
</feature>
<dbReference type="RefSeq" id="WP_167124629.1">
    <property type="nucleotide sequence ID" value="NZ_JAAQQR010000003.1"/>
</dbReference>
<dbReference type="PANTHER" id="PTHR30012:SF0">
    <property type="entry name" value="TYPE II SECRETION SYSTEM PROTEIN F-RELATED"/>
    <property type="match status" value="1"/>
</dbReference>
<feature type="transmembrane region" description="Helical" evidence="7">
    <location>
        <begin position="123"/>
        <end position="146"/>
    </location>
</feature>
<evidence type="ECO:0000256" key="6">
    <source>
        <dbReference type="ARBA" id="ARBA00023136"/>
    </source>
</evidence>
<evidence type="ECO:0000256" key="4">
    <source>
        <dbReference type="ARBA" id="ARBA00022692"/>
    </source>
</evidence>
<comment type="similarity">
    <text evidence="2">Belongs to the GSP F family.</text>
</comment>
<evidence type="ECO:0000313" key="10">
    <source>
        <dbReference type="Proteomes" id="UP001429601"/>
    </source>
</evidence>
<comment type="subcellular location">
    <subcellularLocation>
        <location evidence="1">Cell membrane</location>
        <topology evidence="1">Multi-pass membrane protein</topology>
    </subcellularLocation>
</comment>
<organism evidence="9 10">
    <name type="scientific">Luteibacter jiangsuensis</name>
    <dbReference type="NCBI Taxonomy" id="637577"/>
    <lineage>
        <taxon>Bacteria</taxon>
        <taxon>Pseudomonadati</taxon>
        <taxon>Pseudomonadota</taxon>
        <taxon>Gammaproteobacteria</taxon>
        <taxon>Lysobacterales</taxon>
        <taxon>Rhodanobacteraceae</taxon>
        <taxon>Luteibacter</taxon>
    </lineage>
</organism>
<gene>
    <name evidence="9" type="ORF">HBF26_07425</name>
</gene>
<evidence type="ECO:0000256" key="5">
    <source>
        <dbReference type="ARBA" id="ARBA00022989"/>
    </source>
</evidence>
<evidence type="ECO:0000256" key="3">
    <source>
        <dbReference type="ARBA" id="ARBA00022475"/>
    </source>
</evidence>
<evidence type="ECO:0000259" key="8">
    <source>
        <dbReference type="Pfam" id="PF00482"/>
    </source>
</evidence>
<evidence type="ECO:0000313" key="9">
    <source>
        <dbReference type="EMBL" id="NID04712.1"/>
    </source>
</evidence>
<dbReference type="Pfam" id="PF00482">
    <property type="entry name" value="T2SSF"/>
    <property type="match status" value="2"/>
</dbReference>
<keyword evidence="3" id="KW-1003">Cell membrane</keyword>
<dbReference type="InterPro" id="IPR003004">
    <property type="entry name" value="GspF/PilC"/>
</dbReference>
<keyword evidence="10" id="KW-1185">Reference proteome</keyword>
<dbReference type="Proteomes" id="UP001429601">
    <property type="component" value="Unassembled WGS sequence"/>
</dbReference>
<dbReference type="PANTHER" id="PTHR30012">
    <property type="entry name" value="GENERAL SECRETION PATHWAY PROTEIN"/>
    <property type="match status" value="1"/>
</dbReference>
<evidence type="ECO:0000256" key="2">
    <source>
        <dbReference type="ARBA" id="ARBA00005745"/>
    </source>
</evidence>
<dbReference type="InterPro" id="IPR018076">
    <property type="entry name" value="T2SS_GspF_dom"/>
</dbReference>
<comment type="caution">
    <text evidence="9">The sequence shown here is derived from an EMBL/GenBank/DDBJ whole genome shotgun (WGS) entry which is preliminary data.</text>
</comment>
<keyword evidence="4 7" id="KW-0812">Transmembrane</keyword>
<keyword evidence="6 7" id="KW-0472">Membrane</keyword>
<sequence>MSSALERLNHKMAKFQFGAKKRIRFYGHLTMMLENRIMLIDALREMYNVASEEGKKPGNGYAIILDSCYEAVSQGSTLAEGLRPWVNANEVAVIAAGEQSGDMRSAFQDAIAMIEAGSKIRGAIIGASIYPVVLLAMLCVLLHIVAGSLVPKLSAISNPQTWSGAAYFLYELGTFVNEWGLYALAFILILAVGIGLSLPLLGGPVRTVVDRFPPWSLYRTIHGSIFMLNVSLLIRSGMMLQSALELLLERAGSRWLRDRIEATLENIAAGSGFGDALRDTGYDFPDGEAISYLRLLSRLQGFDQSMAKFARHWLDETIAKVQAAARGFLLASILLMGGMLVLVVTAVSDIENTIQQSVSQPAG</sequence>
<feature type="domain" description="Type II secretion system protein GspF" evidence="8">
    <location>
        <begin position="226"/>
        <end position="347"/>
    </location>
</feature>
<keyword evidence="5 7" id="KW-1133">Transmembrane helix</keyword>
<protein>
    <recommendedName>
        <fullName evidence="8">Type II secretion system protein GspF domain-containing protein</fullName>
    </recommendedName>
</protein>
<dbReference type="EMBL" id="JAAQQR010000003">
    <property type="protein sequence ID" value="NID04712.1"/>
    <property type="molecule type" value="Genomic_DNA"/>
</dbReference>
<evidence type="ECO:0000256" key="7">
    <source>
        <dbReference type="SAM" id="Phobius"/>
    </source>
</evidence>
<reference evidence="9 10" key="1">
    <citation type="journal article" date="2011" name="Curr. Microbiol.">
        <title>Luteibacter jiangsuensis sp. nov.: a methamidophos-degrading bacterium isolated from a methamidophos-manufacturing factory.</title>
        <authorList>
            <person name="Wang L."/>
            <person name="Wang G.L."/>
            <person name="Li S.P."/>
            <person name="Jiang J.D."/>
        </authorList>
    </citation>
    <scope>NUCLEOTIDE SEQUENCE [LARGE SCALE GENOMIC DNA]</scope>
    <source>
        <strain evidence="9 10">CGMCC 1.10133</strain>
    </source>
</reference>
<evidence type="ECO:0000256" key="1">
    <source>
        <dbReference type="ARBA" id="ARBA00004651"/>
    </source>
</evidence>
<dbReference type="InterPro" id="IPR042094">
    <property type="entry name" value="T2SS_GspF_sf"/>
</dbReference>
<dbReference type="Gene3D" id="1.20.81.30">
    <property type="entry name" value="Type II secretion system (T2SS), domain F"/>
    <property type="match status" value="2"/>
</dbReference>
<name>A0ABX0Q4Q5_9GAMM</name>
<proteinExistence type="inferred from homology"/>
<feature type="transmembrane region" description="Helical" evidence="7">
    <location>
        <begin position="328"/>
        <end position="347"/>
    </location>
</feature>